<proteinExistence type="inferred from homology"/>
<dbReference type="EMBL" id="OX465080">
    <property type="protein sequence ID" value="CAI9281821.1"/>
    <property type="molecule type" value="Genomic_DNA"/>
</dbReference>
<sequence>MALPTHFLTLLYLSNQISFLSHTLEMENFEILFAIVTCSLFCCLWWRHHSTTSRRQKTLPPGPPGWPIVGNLFQVILQKRQFMHVVGDLRKKYGPIFTLQMGQRTLVIVTSSDLIHEALVQKGSNFASRPPDSPIRLLFSVGKCAINSAEYGPLWRTLRRNFVTELINPTRIRQCSWIRKWAIEEHMKTLESENSQHGFIEVMSTCRLTICSILICLCFGARFSKEKLKNIESIVKDVMIISMPKLPDLLPVLLPLFRRQLVAAKELRKRQMECMVPIIRARREFLEKSEDNMKTPTVNDLKVDDLEMVSPPGAAYIDSLYNLQPPSRGMLGEEELVTLVTEVILAGTDTSATTIEWAMFHLVTNQEIQEKLYKEIVGKVGVNGVIEESDVENMEYLDAVVKETFRRRPPGHFTLSHAATQPTELGGYVIPTGVNVEFYTAWLTEDPDAWEDPEEFRPERFLEGGEGASVDITGMKGVKMLPFGTGRRICPAWSLGTLHINMMLARMIHAFKWVPVPGNPPDPTETFVFTVVMKNPLKAMIMPRHKS</sequence>
<keyword evidence="7 9" id="KW-0503">Monooxygenase</keyword>
<dbReference type="PROSITE" id="PS00086">
    <property type="entry name" value="CYTOCHROME_P450"/>
    <property type="match status" value="1"/>
</dbReference>
<dbReference type="GO" id="GO:0004497">
    <property type="term" value="F:monooxygenase activity"/>
    <property type="evidence" value="ECO:0007669"/>
    <property type="project" value="UniProtKB-KW"/>
</dbReference>
<dbReference type="InterPro" id="IPR017972">
    <property type="entry name" value="Cyt_P450_CS"/>
</dbReference>
<dbReference type="SUPFAM" id="SSF48264">
    <property type="entry name" value="Cytochrome P450"/>
    <property type="match status" value="1"/>
</dbReference>
<organism evidence="10 11">
    <name type="scientific">Lactuca saligna</name>
    <name type="common">Willowleaf lettuce</name>
    <dbReference type="NCBI Taxonomy" id="75948"/>
    <lineage>
        <taxon>Eukaryota</taxon>
        <taxon>Viridiplantae</taxon>
        <taxon>Streptophyta</taxon>
        <taxon>Embryophyta</taxon>
        <taxon>Tracheophyta</taxon>
        <taxon>Spermatophyta</taxon>
        <taxon>Magnoliopsida</taxon>
        <taxon>eudicotyledons</taxon>
        <taxon>Gunneridae</taxon>
        <taxon>Pentapetalae</taxon>
        <taxon>asterids</taxon>
        <taxon>campanulids</taxon>
        <taxon>Asterales</taxon>
        <taxon>Asteraceae</taxon>
        <taxon>Cichorioideae</taxon>
        <taxon>Cichorieae</taxon>
        <taxon>Lactucinae</taxon>
        <taxon>Lactuca</taxon>
    </lineage>
</organism>
<evidence type="ECO:0000256" key="6">
    <source>
        <dbReference type="ARBA" id="ARBA00023004"/>
    </source>
</evidence>
<comment type="cofactor">
    <cofactor evidence="1 8">
        <name>heme</name>
        <dbReference type="ChEBI" id="CHEBI:30413"/>
    </cofactor>
</comment>
<keyword evidence="3 8" id="KW-0349">Heme</keyword>
<keyword evidence="4 8" id="KW-0479">Metal-binding</keyword>
<evidence type="ECO:0000256" key="7">
    <source>
        <dbReference type="ARBA" id="ARBA00023033"/>
    </source>
</evidence>
<dbReference type="InterPro" id="IPR001128">
    <property type="entry name" value="Cyt_P450"/>
</dbReference>
<name>A0AA35YXD1_LACSI</name>
<comment type="similarity">
    <text evidence="2 9">Belongs to the cytochrome P450 family.</text>
</comment>
<dbReference type="GO" id="GO:0020037">
    <property type="term" value="F:heme binding"/>
    <property type="evidence" value="ECO:0007669"/>
    <property type="project" value="InterPro"/>
</dbReference>
<gene>
    <name evidence="10" type="ORF">LSALG_LOCUS21494</name>
</gene>
<dbReference type="FunFam" id="1.10.630.10:FF:000012">
    <property type="entry name" value="Cytochrome P450 family protein"/>
    <property type="match status" value="1"/>
</dbReference>
<keyword evidence="5 9" id="KW-0560">Oxidoreductase</keyword>
<keyword evidence="11" id="KW-1185">Reference proteome</keyword>
<evidence type="ECO:0000256" key="3">
    <source>
        <dbReference type="ARBA" id="ARBA00022617"/>
    </source>
</evidence>
<evidence type="ECO:0008006" key="12">
    <source>
        <dbReference type="Google" id="ProtNLM"/>
    </source>
</evidence>
<protein>
    <recommendedName>
        <fullName evidence="12">Cytochrome P450</fullName>
    </recommendedName>
</protein>
<evidence type="ECO:0000256" key="4">
    <source>
        <dbReference type="ARBA" id="ARBA00022723"/>
    </source>
</evidence>
<dbReference type="Gene3D" id="1.10.630.10">
    <property type="entry name" value="Cytochrome P450"/>
    <property type="match status" value="1"/>
</dbReference>
<dbReference type="AlphaFoldDB" id="A0AA35YXD1"/>
<dbReference type="Pfam" id="PF00067">
    <property type="entry name" value="p450"/>
    <property type="match status" value="1"/>
</dbReference>
<dbReference type="PANTHER" id="PTHR47944">
    <property type="entry name" value="CYTOCHROME P450 98A9"/>
    <property type="match status" value="1"/>
</dbReference>
<evidence type="ECO:0000256" key="9">
    <source>
        <dbReference type="RuleBase" id="RU000461"/>
    </source>
</evidence>
<accession>A0AA35YXD1</accession>
<reference evidence="10" key="1">
    <citation type="submission" date="2023-04" db="EMBL/GenBank/DDBJ databases">
        <authorList>
            <person name="Vijverberg K."/>
            <person name="Xiong W."/>
            <person name="Schranz E."/>
        </authorList>
    </citation>
    <scope>NUCLEOTIDE SEQUENCE</scope>
</reference>
<dbReference type="PRINTS" id="PR00385">
    <property type="entry name" value="P450"/>
</dbReference>
<dbReference type="PRINTS" id="PR00463">
    <property type="entry name" value="EP450I"/>
</dbReference>
<dbReference type="GO" id="GO:0016705">
    <property type="term" value="F:oxidoreductase activity, acting on paired donors, with incorporation or reduction of molecular oxygen"/>
    <property type="evidence" value="ECO:0007669"/>
    <property type="project" value="InterPro"/>
</dbReference>
<evidence type="ECO:0000313" key="10">
    <source>
        <dbReference type="EMBL" id="CAI9281821.1"/>
    </source>
</evidence>
<evidence type="ECO:0000256" key="2">
    <source>
        <dbReference type="ARBA" id="ARBA00010617"/>
    </source>
</evidence>
<dbReference type="InterPro" id="IPR036396">
    <property type="entry name" value="Cyt_P450_sf"/>
</dbReference>
<dbReference type="InterPro" id="IPR002401">
    <property type="entry name" value="Cyt_P450_E_grp-I"/>
</dbReference>
<dbReference type="CDD" id="cd11075">
    <property type="entry name" value="CYP77_89"/>
    <property type="match status" value="1"/>
</dbReference>
<dbReference type="Proteomes" id="UP001177003">
    <property type="component" value="Chromosome 4"/>
</dbReference>
<feature type="binding site" description="axial binding residue" evidence="8">
    <location>
        <position position="490"/>
    </location>
    <ligand>
        <name>heme</name>
        <dbReference type="ChEBI" id="CHEBI:30413"/>
    </ligand>
    <ligandPart>
        <name>Fe</name>
        <dbReference type="ChEBI" id="CHEBI:18248"/>
    </ligandPart>
</feature>
<dbReference type="GO" id="GO:0005506">
    <property type="term" value="F:iron ion binding"/>
    <property type="evidence" value="ECO:0007669"/>
    <property type="project" value="InterPro"/>
</dbReference>
<evidence type="ECO:0000256" key="5">
    <source>
        <dbReference type="ARBA" id="ARBA00023002"/>
    </source>
</evidence>
<evidence type="ECO:0000256" key="8">
    <source>
        <dbReference type="PIRSR" id="PIRSR602401-1"/>
    </source>
</evidence>
<keyword evidence="6 8" id="KW-0408">Iron</keyword>
<evidence type="ECO:0000313" key="11">
    <source>
        <dbReference type="Proteomes" id="UP001177003"/>
    </source>
</evidence>
<dbReference type="PANTHER" id="PTHR47944:SF19">
    <property type="entry name" value="CYTOCHROME P450 77A4"/>
    <property type="match status" value="1"/>
</dbReference>
<evidence type="ECO:0000256" key="1">
    <source>
        <dbReference type="ARBA" id="ARBA00001971"/>
    </source>
</evidence>